<comment type="subcellular location">
    <subcellularLocation>
        <location evidence="1">Membrane</location>
    </subcellularLocation>
</comment>
<dbReference type="InterPro" id="IPR013783">
    <property type="entry name" value="Ig-like_fold"/>
</dbReference>
<evidence type="ECO:0000256" key="1">
    <source>
        <dbReference type="ARBA" id="ARBA00004370"/>
    </source>
</evidence>
<evidence type="ECO:0000313" key="12">
    <source>
        <dbReference type="Proteomes" id="UP001501920"/>
    </source>
</evidence>
<dbReference type="InterPro" id="IPR013106">
    <property type="entry name" value="Ig_V-set"/>
</dbReference>
<keyword evidence="9" id="KW-0732">Signal</keyword>
<keyword evidence="12" id="KW-1185">Reference proteome</keyword>
<dbReference type="OMA" id="CALWKGD"/>
<dbReference type="GO" id="GO:0016020">
    <property type="term" value="C:membrane"/>
    <property type="evidence" value="ECO:0007669"/>
    <property type="project" value="UniProtKB-SubCell"/>
</dbReference>
<dbReference type="InterPro" id="IPR036179">
    <property type="entry name" value="Ig-like_dom_sf"/>
</dbReference>
<feature type="transmembrane region" description="Helical" evidence="8">
    <location>
        <begin position="286"/>
        <end position="312"/>
    </location>
</feature>
<dbReference type="Proteomes" id="UP001501920">
    <property type="component" value="Chromosome 2"/>
</dbReference>
<dbReference type="Pfam" id="PF07654">
    <property type="entry name" value="C1-set"/>
    <property type="match status" value="1"/>
</dbReference>
<keyword evidence="5" id="KW-0675">Receptor</keyword>
<evidence type="ECO:0000256" key="2">
    <source>
        <dbReference type="ARBA" id="ARBA00022692"/>
    </source>
</evidence>
<protein>
    <recommendedName>
        <fullName evidence="10">Ig-like domain-containing protein</fullName>
    </recommendedName>
</protein>
<dbReference type="Pfam" id="PF07686">
    <property type="entry name" value="V-set"/>
    <property type="match status" value="1"/>
</dbReference>
<evidence type="ECO:0000256" key="8">
    <source>
        <dbReference type="SAM" id="Phobius"/>
    </source>
</evidence>
<dbReference type="PANTHER" id="PTHR19256">
    <property type="entry name" value="T-CELL RECEPTOR GAMMA CHAIN"/>
    <property type="match status" value="1"/>
</dbReference>
<evidence type="ECO:0000256" key="7">
    <source>
        <dbReference type="SAM" id="MobiDB-lite"/>
    </source>
</evidence>
<dbReference type="RefSeq" id="XP_017569705.1">
    <property type="nucleotide sequence ID" value="XM_017714216.2"/>
</dbReference>
<sequence length="338" mass="37846">MSQITTTCFIVLLFFGCITAQISHEKFWETVRVGRNKIIKCSVDSSMSLSSTIVHLYRQRPGEAILRIMHFQAGAKSATNEAGIPSRFNGKIREQTVSLTISSAQKQDEATYYCALWKGDEKVFGSGTRLYVTDSPVKSLKLSAYPISKPNNGKRTLLCQARGMFPDLVRFTWKDASGTEVKQSDTYDLLEQKDEGQELKVTSMLIVDQQKASSTSYTCSVHHENEQSVTIQTNSSDEEKKVEVDPSPGPAPTCAPSENKQQDLDDEDKERDQEEKEGPVVLVHRLYLFSLTYLTLLGKNVLYFCAVCVILYKKRAGNSETVSRKSSQPEQVNKPRAS</sequence>
<dbReference type="STRING" id="42514.ENSPNAP00000035609"/>
<keyword evidence="2 8" id="KW-0812">Transmembrane</keyword>
<dbReference type="GeneID" id="108437245"/>
<feature type="region of interest" description="Disordered" evidence="7">
    <location>
        <begin position="319"/>
        <end position="338"/>
    </location>
</feature>
<keyword evidence="4 8" id="KW-0472">Membrane</keyword>
<keyword evidence="6" id="KW-0393">Immunoglobulin domain</keyword>
<dbReference type="PROSITE" id="PS50835">
    <property type="entry name" value="IG_LIKE"/>
    <property type="match status" value="1"/>
</dbReference>
<reference evidence="11" key="2">
    <citation type="submission" date="2025-08" db="UniProtKB">
        <authorList>
            <consortium name="Ensembl"/>
        </authorList>
    </citation>
    <scope>IDENTIFICATION</scope>
</reference>
<evidence type="ECO:0000259" key="10">
    <source>
        <dbReference type="PROSITE" id="PS50835"/>
    </source>
</evidence>
<dbReference type="InterPro" id="IPR003597">
    <property type="entry name" value="Ig_C1-set"/>
</dbReference>
<feature type="region of interest" description="Disordered" evidence="7">
    <location>
        <begin position="217"/>
        <end position="276"/>
    </location>
</feature>
<dbReference type="InterPro" id="IPR007110">
    <property type="entry name" value="Ig-like_dom"/>
</dbReference>
<feature type="domain" description="Ig-like" evidence="10">
    <location>
        <begin position="136"/>
        <end position="230"/>
    </location>
</feature>
<reference evidence="11" key="3">
    <citation type="submission" date="2025-09" db="UniProtKB">
        <authorList>
            <consortium name="Ensembl"/>
        </authorList>
    </citation>
    <scope>IDENTIFICATION</scope>
</reference>
<dbReference type="SMART" id="SM00409">
    <property type="entry name" value="IG"/>
    <property type="match status" value="1"/>
</dbReference>
<proteinExistence type="predicted"/>
<keyword evidence="3 8" id="KW-1133">Transmembrane helix</keyword>
<name>A0A3B4EK00_PYGNA</name>
<dbReference type="PANTHER" id="PTHR19256:SF65">
    <property type="entry name" value="T CELL RECEPTOR GAMMA CONSTANT 1-RELATED"/>
    <property type="match status" value="1"/>
</dbReference>
<accession>A0A3B4EK00</accession>
<dbReference type="AlphaFoldDB" id="A0A3B4EK00"/>
<dbReference type="Ensembl" id="ENSPNAT00000039344.2">
    <property type="protein sequence ID" value="ENSPNAP00000035609.1"/>
    <property type="gene ID" value="ENSPNAG00000005565.2"/>
</dbReference>
<dbReference type="GeneTree" id="ENSGT01040000240698"/>
<evidence type="ECO:0000256" key="4">
    <source>
        <dbReference type="ARBA" id="ARBA00023136"/>
    </source>
</evidence>
<feature type="compositionally biased region" description="Polar residues" evidence="7">
    <location>
        <begin position="319"/>
        <end position="331"/>
    </location>
</feature>
<dbReference type="OrthoDB" id="8924181at2759"/>
<dbReference type="SMART" id="SM00407">
    <property type="entry name" value="IGc1"/>
    <property type="match status" value="1"/>
</dbReference>
<reference evidence="11 12" key="1">
    <citation type="submission" date="2020-10" db="EMBL/GenBank/DDBJ databases">
        <title>Pygocentrus nattereri (red-bellied piranha) genome, fPygNat1, primary haplotype.</title>
        <authorList>
            <person name="Myers G."/>
            <person name="Meyer A."/>
            <person name="Karagic N."/>
            <person name="Pippel M."/>
            <person name="Winkler S."/>
            <person name="Tracey A."/>
            <person name="Wood J."/>
            <person name="Formenti G."/>
            <person name="Howe K."/>
            <person name="Fedrigo O."/>
            <person name="Jarvis E.D."/>
        </authorList>
    </citation>
    <scope>NUCLEOTIDE SEQUENCE [LARGE SCALE GENOMIC DNA]</scope>
</reference>
<dbReference type="InterPro" id="IPR003599">
    <property type="entry name" value="Ig_sub"/>
</dbReference>
<evidence type="ECO:0000256" key="3">
    <source>
        <dbReference type="ARBA" id="ARBA00022989"/>
    </source>
</evidence>
<evidence type="ECO:0000256" key="9">
    <source>
        <dbReference type="SAM" id="SignalP"/>
    </source>
</evidence>
<evidence type="ECO:0000313" key="11">
    <source>
        <dbReference type="Ensembl" id="ENSPNAP00000035609.1"/>
    </source>
</evidence>
<feature type="signal peptide" evidence="9">
    <location>
        <begin position="1"/>
        <end position="20"/>
    </location>
</feature>
<evidence type="ECO:0000256" key="6">
    <source>
        <dbReference type="ARBA" id="ARBA00023319"/>
    </source>
</evidence>
<dbReference type="InterPro" id="IPR051117">
    <property type="entry name" value="TRG_var/const_region"/>
</dbReference>
<dbReference type="SUPFAM" id="SSF48726">
    <property type="entry name" value="Immunoglobulin"/>
    <property type="match status" value="2"/>
</dbReference>
<organism evidence="11 12">
    <name type="scientific">Pygocentrus nattereri</name>
    <name type="common">Red-bellied piranha</name>
    <dbReference type="NCBI Taxonomy" id="42514"/>
    <lineage>
        <taxon>Eukaryota</taxon>
        <taxon>Metazoa</taxon>
        <taxon>Chordata</taxon>
        <taxon>Craniata</taxon>
        <taxon>Vertebrata</taxon>
        <taxon>Euteleostomi</taxon>
        <taxon>Actinopterygii</taxon>
        <taxon>Neopterygii</taxon>
        <taxon>Teleostei</taxon>
        <taxon>Ostariophysi</taxon>
        <taxon>Characiformes</taxon>
        <taxon>Characoidei</taxon>
        <taxon>Pygocentrus</taxon>
    </lineage>
</organism>
<dbReference type="SMART" id="SM00406">
    <property type="entry name" value="IGv"/>
    <property type="match status" value="1"/>
</dbReference>
<dbReference type="Gene3D" id="2.60.40.10">
    <property type="entry name" value="Immunoglobulins"/>
    <property type="match status" value="2"/>
</dbReference>
<feature type="chain" id="PRO_5017452666" description="Ig-like domain-containing protein" evidence="9">
    <location>
        <begin position="21"/>
        <end position="338"/>
    </location>
</feature>
<evidence type="ECO:0000256" key="5">
    <source>
        <dbReference type="ARBA" id="ARBA00023170"/>
    </source>
</evidence>